<protein>
    <submittedName>
        <fullName evidence="2">Uncharacterized protein</fullName>
    </submittedName>
</protein>
<sequence length="108" mass="11413">MATPTRCHEQLSVRPPVSHRPKSDPRPLGAAAVVTVTTSTVARITSHHPHAVPCPTLSPSPSDHPRLVTPPSAEEMCKLDQSMAFSGKTLQTALEGGVESSKSANVQQ</sequence>
<dbReference type="AlphaFoldDB" id="A0A8H6JGK4"/>
<organism evidence="2 3">
    <name type="scientific">Colletotrichum sojae</name>
    <dbReference type="NCBI Taxonomy" id="2175907"/>
    <lineage>
        <taxon>Eukaryota</taxon>
        <taxon>Fungi</taxon>
        <taxon>Dikarya</taxon>
        <taxon>Ascomycota</taxon>
        <taxon>Pezizomycotina</taxon>
        <taxon>Sordariomycetes</taxon>
        <taxon>Hypocreomycetidae</taxon>
        <taxon>Glomerellales</taxon>
        <taxon>Glomerellaceae</taxon>
        <taxon>Colletotrichum</taxon>
        <taxon>Colletotrichum orchidearum species complex</taxon>
    </lineage>
</organism>
<feature type="compositionally biased region" description="Basic and acidic residues" evidence="1">
    <location>
        <begin position="1"/>
        <end position="11"/>
    </location>
</feature>
<accession>A0A8H6JGK4</accession>
<comment type="caution">
    <text evidence="2">The sequence shown here is derived from an EMBL/GenBank/DDBJ whole genome shotgun (WGS) entry which is preliminary data.</text>
</comment>
<dbReference type="EMBL" id="WIGN01000059">
    <property type="protein sequence ID" value="KAF6812784.1"/>
    <property type="molecule type" value="Genomic_DNA"/>
</dbReference>
<proteinExistence type="predicted"/>
<reference evidence="2 3" key="1">
    <citation type="journal article" date="2020" name="Phytopathology">
        <title>Genome Sequence Resources of Colletotrichum truncatum, C. plurivorum, C. musicola, and C. sojae: Four Species Pathogenic to Soybean (Glycine max).</title>
        <authorList>
            <person name="Rogerio F."/>
            <person name="Boufleur T.R."/>
            <person name="Ciampi-Guillardi M."/>
            <person name="Sukno S.A."/>
            <person name="Thon M.R."/>
            <person name="Massola Junior N.S."/>
            <person name="Baroncelli R."/>
        </authorList>
    </citation>
    <scope>NUCLEOTIDE SEQUENCE [LARGE SCALE GENOMIC DNA]</scope>
    <source>
        <strain evidence="2 3">LFN0009</strain>
    </source>
</reference>
<evidence type="ECO:0000313" key="2">
    <source>
        <dbReference type="EMBL" id="KAF6812784.1"/>
    </source>
</evidence>
<keyword evidence="3" id="KW-1185">Reference proteome</keyword>
<dbReference type="Proteomes" id="UP000652219">
    <property type="component" value="Unassembled WGS sequence"/>
</dbReference>
<evidence type="ECO:0000256" key="1">
    <source>
        <dbReference type="SAM" id="MobiDB-lite"/>
    </source>
</evidence>
<name>A0A8H6JGK4_9PEZI</name>
<gene>
    <name evidence="2" type="ORF">CSOJ01_04940</name>
</gene>
<evidence type="ECO:0000313" key="3">
    <source>
        <dbReference type="Proteomes" id="UP000652219"/>
    </source>
</evidence>
<feature type="region of interest" description="Disordered" evidence="1">
    <location>
        <begin position="47"/>
        <end position="70"/>
    </location>
</feature>
<feature type="region of interest" description="Disordered" evidence="1">
    <location>
        <begin position="1"/>
        <end position="29"/>
    </location>
</feature>